<keyword evidence="2" id="KW-1185">Reference proteome</keyword>
<comment type="caution">
    <text evidence="1">The sequence shown here is derived from an EMBL/GenBank/DDBJ whole genome shotgun (WGS) entry which is preliminary data.</text>
</comment>
<evidence type="ECO:0000313" key="2">
    <source>
        <dbReference type="Proteomes" id="UP000601435"/>
    </source>
</evidence>
<protein>
    <submittedName>
        <fullName evidence="1">Uncharacterized protein</fullName>
    </submittedName>
</protein>
<reference evidence="1" key="1">
    <citation type="submission" date="2021-02" db="EMBL/GenBank/DDBJ databases">
        <authorList>
            <person name="Dougan E. K."/>
            <person name="Rhodes N."/>
            <person name="Thang M."/>
            <person name="Chan C."/>
        </authorList>
    </citation>
    <scope>NUCLEOTIDE SEQUENCE</scope>
</reference>
<organism evidence="1 2">
    <name type="scientific">Symbiodinium necroappetens</name>
    <dbReference type="NCBI Taxonomy" id="1628268"/>
    <lineage>
        <taxon>Eukaryota</taxon>
        <taxon>Sar</taxon>
        <taxon>Alveolata</taxon>
        <taxon>Dinophyceae</taxon>
        <taxon>Suessiales</taxon>
        <taxon>Symbiodiniaceae</taxon>
        <taxon>Symbiodinium</taxon>
    </lineage>
</organism>
<dbReference type="EMBL" id="CAJNJA010022739">
    <property type="protein sequence ID" value="CAE7498936.1"/>
    <property type="molecule type" value="Genomic_DNA"/>
</dbReference>
<sequence>MLPHSLEAESDASADCFLPGSCACVHVRVPEHLRGVIEELPMLGSFKEPSEAECSWNLPGFRERCRDVPVGVALFPGYEMHVWHLKNLNGFLKLVSTSPQNLEDQVARKRMLSGMGRGNVHMLVRKTTRKSALHILGLV</sequence>
<proteinExistence type="predicted"/>
<gene>
    <name evidence="1" type="ORF">SNEC2469_LOCUS14201</name>
</gene>
<dbReference type="Proteomes" id="UP000601435">
    <property type="component" value="Unassembled WGS sequence"/>
</dbReference>
<accession>A0A812SZS8</accession>
<evidence type="ECO:0000313" key="1">
    <source>
        <dbReference type="EMBL" id="CAE7498936.1"/>
    </source>
</evidence>
<name>A0A812SZS8_9DINO</name>
<dbReference type="AlphaFoldDB" id="A0A812SZS8"/>